<dbReference type="SUPFAM" id="SSF52047">
    <property type="entry name" value="RNI-like"/>
    <property type="match status" value="1"/>
</dbReference>
<name>A0A915IW87_ROMCU</name>
<protein>
    <submittedName>
        <fullName evidence="2">Uncharacterized protein</fullName>
    </submittedName>
</protein>
<evidence type="ECO:0000313" key="2">
    <source>
        <dbReference type="WBParaSite" id="nRc.2.0.1.t18087-RA"/>
    </source>
</evidence>
<dbReference type="WBParaSite" id="nRc.2.0.1.t18087-RA">
    <property type="protein sequence ID" value="nRc.2.0.1.t18087-RA"/>
    <property type="gene ID" value="nRc.2.0.1.g18087"/>
</dbReference>
<dbReference type="Proteomes" id="UP000887565">
    <property type="component" value="Unplaced"/>
</dbReference>
<proteinExistence type="predicted"/>
<sequence>PNLTSLTIGLKPPHIDNLFKNCPNLYALDLRILQDRHIETNLAFLKHLANLSTFRLTCRWLRSQHLLLNLSKCGGMLDLELNAKRFNYFDEAAYFQDLWRLSDLDYNFQCTFGQDDTADRTVSGPHFQTFEFQLRSVKLSLDNVVTSTKVANLLLMRCQRLKTIKLMKKLMKIRYNYEHMVIDDRFCRDYYANVYLENTRSLNVLCLPCLDLVSEDAATLNIRQFLRSHPLNKLYVYGGSLFSPDSTKDLTIHKNLTSLYIGPYLRSFSGLDRVISSLPNLKRLSFHGQSNGGMNGVLFEIGCHRLLEKVVIRNLTNYFVEKIDVEILPIIGGRSRLERSGTLYESLSIDGHVRARHHQLPIFVENQLQALKIKFKFIYI</sequence>
<accession>A0A915IW87</accession>
<keyword evidence="1" id="KW-1185">Reference proteome</keyword>
<dbReference type="InterPro" id="IPR032675">
    <property type="entry name" value="LRR_dom_sf"/>
</dbReference>
<dbReference type="AlphaFoldDB" id="A0A915IW87"/>
<dbReference type="Gene3D" id="3.80.10.10">
    <property type="entry name" value="Ribonuclease Inhibitor"/>
    <property type="match status" value="1"/>
</dbReference>
<reference evidence="2" key="1">
    <citation type="submission" date="2022-11" db="UniProtKB">
        <authorList>
            <consortium name="WormBaseParasite"/>
        </authorList>
    </citation>
    <scope>IDENTIFICATION</scope>
</reference>
<organism evidence="1 2">
    <name type="scientific">Romanomermis culicivorax</name>
    <name type="common">Nematode worm</name>
    <dbReference type="NCBI Taxonomy" id="13658"/>
    <lineage>
        <taxon>Eukaryota</taxon>
        <taxon>Metazoa</taxon>
        <taxon>Ecdysozoa</taxon>
        <taxon>Nematoda</taxon>
        <taxon>Enoplea</taxon>
        <taxon>Dorylaimia</taxon>
        <taxon>Mermithida</taxon>
        <taxon>Mermithoidea</taxon>
        <taxon>Mermithidae</taxon>
        <taxon>Romanomermis</taxon>
    </lineage>
</organism>
<evidence type="ECO:0000313" key="1">
    <source>
        <dbReference type="Proteomes" id="UP000887565"/>
    </source>
</evidence>